<dbReference type="Pfam" id="PF08588">
    <property type="entry name" value="Duc1"/>
    <property type="match status" value="1"/>
</dbReference>
<gene>
    <name evidence="2" type="ORF">E1B28_005459</name>
</gene>
<organism evidence="2 3">
    <name type="scientific">Marasmius oreades</name>
    <name type="common">fairy-ring Marasmius</name>
    <dbReference type="NCBI Taxonomy" id="181124"/>
    <lineage>
        <taxon>Eukaryota</taxon>
        <taxon>Fungi</taxon>
        <taxon>Dikarya</taxon>
        <taxon>Basidiomycota</taxon>
        <taxon>Agaricomycotina</taxon>
        <taxon>Agaricomycetes</taxon>
        <taxon>Agaricomycetidae</taxon>
        <taxon>Agaricales</taxon>
        <taxon>Marasmiineae</taxon>
        <taxon>Marasmiaceae</taxon>
        <taxon>Marasmius</taxon>
    </lineage>
</organism>
<reference evidence="2" key="1">
    <citation type="journal article" date="2021" name="Genome Biol. Evol.">
        <title>The assembled and annotated genome of the fairy-ring fungus Marasmius oreades.</title>
        <authorList>
            <person name="Hiltunen M."/>
            <person name="Ament-Velasquez S.L."/>
            <person name="Johannesson H."/>
        </authorList>
    </citation>
    <scope>NUCLEOTIDE SEQUENCE</scope>
    <source>
        <strain evidence="2">03SP1</strain>
    </source>
</reference>
<comment type="caution">
    <text evidence="2">The sequence shown here is derived from an EMBL/GenBank/DDBJ whole genome shotgun (WGS) entry which is preliminary data.</text>
</comment>
<dbReference type="GeneID" id="66074535"/>
<dbReference type="RefSeq" id="XP_043011105.1">
    <property type="nucleotide sequence ID" value="XM_043150021.1"/>
</dbReference>
<dbReference type="AlphaFoldDB" id="A0A9P7S3L2"/>
<feature type="domain" description="Domain of unknown function at the cortex 1" evidence="1">
    <location>
        <begin position="18"/>
        <end position="74"/>
    </location>
</feature>
<dbReference type="Proteomes" id="UP001049176">
    <property type="component" value="Chromosome 3"/>
</dbReference>
<protein>
    <recommendedName>
        <fullName evidence="1">Domain of unknown function at the cortex 1 domain-containing protein</fullName>
    </recommendedName>
</protein>
<dbReference type="EMBL" id="CM032183">
    <property type="protein sequence ID" value="KAG7094635.1"/>
    <property type="molecule type" value="Genomic_DNA"/>
</dbReference>
<dbReference type="InterPro" id="IPR013897">
    <property type="entry name" value="Duc1"/>
</dbReference>
<evidence type="ECO:0000313" key="3">
    <source>
        <dbReference type="Proteomes" id="UP001049176"/>
    </source>
</evidence>
<name>A0A9P7S3L2_9AGAR</name>
<accession>A0A9P7S3L2</accession>
<keyword evidence="3" id="KW-1185">Reference proteome</keyword>
<proteinExistence type="predicted"/>
<sequence length="100" mass="11705">MRVRGEHISVHLTIDGMDSVMFGSKDIILIDFCYGFLEFSLTISLRLPGRLSFDVMRYWDGQLVRFVCCERKRPGDEGTEPWGTILCISRESRGRWIWRS</sequence>
<dbReference type="OrthoDB" id="2119945at2759"/>
<evidence type="ECO:0000259" key="1">
    <source>
        <dbReference type="Pfam" id="PF08588"/>
    </source>
</evidence>
<dbReference type="KEGG" id="more:E1B28_005459"/>
<evidence type="ECO:0000313" key="2">
    <source>
        <dbReference type="EMBL" id="KAG7094635.1"/>
    </source>
</evidence>